<comment type="caution">
    <text evidence="2">The sequence shown here is derived from an EMBL/GenBank/DDBJ whole genome shotgun (WGS) entry which is preliminary data.</text>
</comment>
<keyword evidence="3" id="KW-1185">Reference proteome</keyword>
<dbReference type="Pfam" id="PF23556">
    <property type="entry name" value="TPR_Vps41"/>
    <property type="match status" value="1"/>
</dbReference>
<keyword evidence="1" id="KW-1133">Transmembrane helix</keyword>
<dbReference type="Proteomes" id="UP000023152">
    <property type="component" value="Unassembled WGS sequence"/>
</dbReference>
<evidence type="ECO:0000313" key="3">
    <source>
        <dbReference type="Proteomes" id="UP000023152"/>
    </source>
</evidence>
<dbReference type="GO" id="GO:0030897">
    <property type="term" value="C:HOPS complex"/>
    <property type="evidence" value="ECO:0007669"/>
    <property type="project" value="TreeGrafter"/>
</dbReference>
<keyword evidence="1" id="KW-0472">Membrane</keyword>
<accession>X6P770</accession>
<proteinExistence type="predicted"/>
<evidence type="ECO:0000256" key="1">
    <source>
        <dbReference type="SAM" id="Phobius"/>
    </source>
</evidence>
<protein>
    <submittedName>
        <fullName evidence="2">Uncharacterized protein</fullName>
    </submittedName>
</protein>
<dbReference type="GO" id="GO:0016236">
    <property type="term" value="P:macroautophagy"/>
    <property type="evidence" value="ECO:0007669"/>
    <property type="project" value="TreeGrafter"/>
</dbReference>
<evidence type="ECO:0000313" key="2">
    <source>
        <dbReference type="EMBL" id="ETO34365.1"/>
    </source>
</evidence>
<dbReference type="PANTHER" id="PTHR12616">
    <property type="entry name" value="VACUOLAR PROTEIN SORTING VPS41"/>
    <property type="match status" value="1"/>
</dbReference>
<dbReference type="GO" id="GO:0006623">
    <property type="term" value="P:protein targeting to vacuole"/>
    <property type="evidence" value="ECO:0007669"/>
    <property type="project" value="InterPro"/>
</dbReference>
<reference evidence="2 3" key="1">
    <citation type="journal article" date="2013" name="Curr. Biol.">
        <title>The Genome of the Foraminiferan Reticulomyxa filosa.</title>
        <authorList>
            <person name="Glockner G."/>
            <person name="Hulsmann N."/>
            <person name="Schleicher M."/>
            <person name="Noegel A.A."/>
            <person name="Eichinger L."/>
            <person name="Gallinger C."/>
            <person name="Pawlowski J."/>
            <person name="Sierra R."/>
            <person name="Euteneuer U."/>
            <person name="Pillet L."/>
            <person name="Moustafa A."/>
            <person name="Platzer M."/>
            <person name="Groth M."/>
            <person name="Szafranski K."/>
            <person name="Schliwa M."/>
        </authorList>
    </citation>
    <scope>NUCLEOTIDE SEQUENCE [LARGE SCALE GENOMIC DNA]</scope>
</reference>
<dbReference type="EMBL" id="ASPP01002635">
    <property type="protein sequence ID" value="ETO34365.1"/>
    <property type="molecule type" value="Genomic_DNA"/>
</dbReference>
<name>X6P770_RETFI</name>
<sequence length="444" mass="51044">YNYINPLIASGDGSEYPEFHDILASLYIDFDAKGLLKLLQLSNSITFPDTRSLLESRLQEVNMLMTAPAFPLEQKLKGRVLMELEWKDALAMYDAYAQLLYECNVFLLGRMGMHDVALQVILTNIKKMERAVGYIQKHGDESLWHKLVDKTLTNAQDLIPQLLAALRSHSIKQNQKDFAIDLIQRIPDDLKLAGLKDEMVKLFQEYNIEVFSICTYLFARMYIVLAMLCLYYILQKIQLHQGTANILEKDCVKETKTFVTNFQRGILANIKVRPETCQCTICGFPLSRSPLWNDDDSVWLSTNETGWEKPDPMNRSNDQRFSRGESFFKAREDRKLLEQKQKKYMAFNKTDDNDPANDKNVIVVGGVYSISLQPGQSHDATASSKTSGHGMPQWTNLSKDLPTLRIFFCGHYYHEICYSKYTSNPTKDECIRCCPSQMTKRKIL</sequence>
<gene>
    <name evidence="2" type="ORF">RFI_02727</name>
</gene>
<dbReference type="AlphaFoldDB" id="X6P770"/>
<organism evidence="2 3">
    <name type="scientific">Reticulomyxa filosa</name>
    <dbReference type="NCBI Taxonomy" id="46433"/>
    <lineage>
        <taxon>Eukaryota</taxon>
        <taxon>Sar</taxon>
        <taxon>Rhizaria</taxon>
        <taxon>Retaria</taxon>
        <taxon>Foraminifera</taxon>
        <taxon>Monothalamids</taxon>
        <taxon>Reticulomyxidae</taxon>
        <taxon>Reticulomyxa</taxon>
    </lineage>
</organism>
<dbReference type="InterPro" id="IPR045111">
    <property type="entry name" value="Vps41/Vps8"/>
</dbReference>
<dbReference type="GO" id="GO:0034058">
    <property type="term" value="P:endosomal vesicle fusion"/>
    <property type="evidence" value="ECO:0007669"/>
    <property type="project" value="TreeGrafter"/>
</dbReference>
<dbReference type="OrthoDB" id="244107at2759"/>
<dbReference type="GO" id="GO:0005770">
    <property type="term" value="C:late endosome"/>
    <property type="evidence" value="ECO:0007669"/>
    <property type="project" value="TreeGrafter"/>
</dbReference>
<dbReference type="PANTHER" id="PTHR12616:SF1">
    <property type="entry name" value="VACUOLAR PROTEIN SORTING-ASSOCIATED PROTEIN 41 HOMOLOG"/>
    <property type="match status" value="1"/>
</dbReference>
<dbReference type="GO" id="GO:0009267">
    <property type="term" value="P:cellular response to starvation"/>
    <property type="evidence" value="ECO:0007669"/>
    <property type="project" value="TreeGrafter"/>
</dbReference>
<keyword evidence="1" id="KW-0812">Transmembrane</keyword>
<feature type="non-terminal residue" evidence="2">
    <location>
        <position position="1"/>
    </location>
</feature>
<feature type="transmembrane region" description="Helical" evidence="1">
    <location>
        <begin position="210"/>
        <end position="234"/>
    </location>
</feature>